<evidence type="ECO:0000256" key="12">
    <source>
        <dbReference type="ARBA" id="ARBA00029736"/>
    </source>
</evidence>
<keyword evidence="11" id="KW-0819">tRNA processing</keyword>
<evidence type="ECO:0000256" key="6">
    <source>
        <dbReference type="ARBA" id="ARBA00014679"/>
    </source>
</evidence>
<protein>
    <recommendedName>
        <fullName evidence="6">tRNA (guanine-N(1)-)-methyltransferase</fullName>
        <ecNumber evidence="5">2.1.1.228</ecNumber>
    </recommendedName>
    <alternativeName>
        <fullName evidence="12">M1G-methyltransferase</fullName>
    </alternativeName>
    <alternativeName>
        <fullName evidence="13">tRNA [GM37] methyltransferase</fullName>
    </alternativeName>
</protein>
<comment type="caution">
    <text evidence="16">The sequence shown here is derived from an EMBL/GenBank/DDBJ whole genome shotgun (WGS) entry which is preliminary data.</text>
</comment>
<proteinExistence type="inferred from homology"/>
<evidence type="ECO:0000256" key="8">
    <source>
        <dbReference type="ARBA" id="ARBA00022603"/>
    </source>
</evidence>
<dbReference type="FunFam" id="1.10.1270.20:FF:000001">
    <property type="entry name" value="tRNA (guanine-N(1)-)-methyltransferase"/>
    <property type="match status" value="1"/>
</dbReference>
<dbReference type="GO" id="GO:0005829">
    <property type="term" value="C:cytosol"/>
    <property type="evidence" value="ECO:0007669"/>
    <property type="project" value="TreeGrafter"/>
</dbReference>
<evidence type="ECO:0000256" key="4">
    <source>
        <dbReference type="ARBA" id="ARBA00011738"/>
    </source>
</evidence>
<gene>
    <name evidence="16" type="primary">trmD</name>
    <name evidence="16" type="ORF">CI610_01468</name>
</gene>
<dbReference type="CDD" id="cd18080">
    <property type="entry name" value="TrmD-like"/>
    <property type="match status" value="1"/>
</dbReference>
<keyword evidence="8 16" id="KW-0489">Methyltransferase</keyword>
<evidence type="ECO:0000259" key="15">
    <source>
        <dbReference type="Pfam" id="PF01746"/>
    </source>
</evidence>
<evidence type="ECO:0000256" key="11">
    <source>
        <dbReference type="ARBA" id="ARBA00022694"/>
    </source>
</evidence>
<dbReference type="InterPro" id="IPR029028">
    <property type="entry name" value="Alpha/beta_knot_MTases"/>
</dbReference>
<evidence type="ECO:0000256" key="3">
    <source>
        <dbReference type="ARBA" id="ARBA00007630"/>
    </source>
</evidence>
<sequence>MAETVISETNLQEPVNHAAMWFGVISLFPEMFRAITQYGVCGRAVKEGLIAVDVWNPRDFTTDLHRTVDDRPYGGGPGMLMKIQPLRDAIRAAKQAAGAETKVVYLSPQGRLLNQAAIQEMTESKRLILVAGRYEGIDERVVRSEIDEEWSIGDYVLSGGELPAMTLIDAVSRFVPGTLGHKDSAQEDSFANGLLDYPHFTRPEIFEDKRVPDVLLSGDHQRIRRWRLKQSMGRTWLRRPDLLKHRVLTDEESLLLSEFIEEYQVGKNDDNHPSIGNG</sequence>
<evidence type="ECO:0000256" key="7">
    <source>
        <dbReference type="ARBA" id="ARBA00022490"/>
    </source>
</evidence>
<organism evidence="16">
    <name type="scientific">invertebrate metagenome</name>
    <dbReference type="NCBI Taxonomy" id="1711999"/>
    <lineage>
        <taxon>unclassified sequences</taxon>
        <taxon>metagenomes</taxon>
        <taxon>organismal metagenomes</taxon>
    </lineage>
</organism>
<comment type="subunit">
    <text evidence="4">Homodimer.</text>
</comment>
<dbReference type="PIRSF" id="PIRSF000386">
    <property type="entry name" value="tRNA_mtase"/>
    <property type="match status" value="1"/>
</dbReference>
<dbReference type="InterPro" id="IPR016009">
    <property type="entry name" value="tRNA_MeTrfase_TRMD/TRM10"/>
</dbReference>
<dbReference type="InterPro" id="IPR023148">
    <property type="entry name" value="tRNA_m1G_MeTrfase_C_sf"/>
</dbReference>
<accession>A0A2H9T8M1</accession>
<evidence type="ECO:0000256" key="9">
    <source>
        <dbReference type="ARBA" id="ARBA00022679"/>
    </source>
</evidence>
<comment type="similarity">
    <text evidence="3">Belongs to the RNA methyltransferase TrmD family.</text>
</comment>
<dbReference type="NCBIfam" id="NF000648">
    <property type="entry name" value="PRK00026.1"/>
    <property type="match status" value="1"/>
</dbReference>
<dbReference type="GO" id="GO:0052906">
    <property type="term" value="F:tRNA (guanine(37)-N1)-methyltransferase activity"/>
    <property type="evidence" value="ECO:0007669"/>
    <property type="project" value="UniProtKB-EC"/>
</dbReference>
<dbReference type="AlphaFoldDB" id="A0A2H9T8M1"/>
<comment type="catalytic activity">
    <reaction evidence="14">
        <text>guanosine(37) in tRNA + S-adenosyl-L-methionine = N(1)-methylguanosine(37) in tRNA + S-adenosyl-L-homocysteine + H(+)</text>
        <dbReference type="Rhea" id="RHEA:36899"/>
        <dbReference type="Rhea" id="RHEA-COMP:10145"/>
        <dbReference type="Rhea" id="RHEA-COMP:10147"/>
        <dbReference type="ChEBI" id="CHEBI:15378"/>
        <dbReference type="ChEBI" id="CHEBI:57856"/>
        <dbReference type="ChEBI" id="CHEBI:59789"/>
        <dbReference type="ChEBI" id="CHEBI:73542"/>
        <dbReference type="ChEBI" id="CHEBI:74269"/>
        <dbReference type="EC" id="2.1.1.228"/>
    </reaction>
</comment>
<dbReference type="Gene3D" id="3.40.1280.10">
    <property type="match status" value="1"/>
</dbReference>
<dbReference type="InterPro" id="IPR002649">
    <property type="entry name" value="tRNA_m1G_MeTrfase_TrmD"/>
</dbReference>
<evidence type="ECO:0000256" key="5">
    <source>
        <dbReference type="ARBA" id="ARBA00012807"/>
    </source>
</evidence>
<dbReference type="SUPFAM" id="SSF75217">
    <property type="entry name" value="alpha/beta knot"/>
    <property type="match status" value="1"/>
</dbReference>
<evidence type="ECO:0000256" key="1">
    <source>
        <dbReference type="ARBA" id="ARBA00002634"/>
    </source>
</evidence>
<dbReference type="HAMAP" id="MF_00605">
    <property type="entry name" value="TrmD"/>
    <property type="match status" value="1"/>
</dbReference>
<name>A0A2H9T8M1_9ZZZZ</name>
<reference evidence="16" key="1">
    <citation type="journal article" date="2017" name="Appl. Environ. Microbiol.">
        <title>Molecular characterization of an Endozoicomonas-like organism causing infection in king scallop Pecten maximus L.</title>
        <authorList>
            <person name="Cano I."/>
            <person name="van Aerle R."/>
            <person name="Ross S."/>
            <person name="Verner-Jeffreys D.W."/>
            <person name="Paley R.K."/>
            <person name="Rimmer G."/>
            <person name="Ryder D."/>
            <person name="Hooper P."/>
            <person name="Stone D."/>
            <person name="Feist S.W."/>
        </authorList>
    </citation>
    <scope>NUCLEOTIDE SEQUENCE</scope>
</reference>
<dbReference type="Gene3D" id="1.10.1270.20">
    <property type="entry name" value="tRNA(m1g37)methyltransferase, domain 2"/>
    <property type="match status" value="1"/>
</dbReference>
<dbReference type="FunFam" id="3.40.1280.10:FF:000001">
    <property type="entry name" value="tRNA (guanine-N(1)-)-methyltransferase"/>
    <property type="match status" value="1"/>
</dbReference>
<evidence type="ECO:0000256" key="13">
    <source>
        <dbReference type="ARBA" id="ARBA00033392"/>
    </source>
</evidence>
<dbReference type="GO" id="GO:0002939">
    <property type="term" value="P:tRNA N1-guanine methylation"/>
    <property type="evidence" value="ECO:0007669"/>
    <property type="project" value="TreeGrafter"/>
</dbReference>
<dbReference type="PANTHER" id="PTHR46417">
    <property type="entry name" value="TRNA (GUANINE-N(1)-)-METHYLTRANSFERASE"/>
    <property type="match status" value="1"/>
</dbReference>
<dbReference type="NCBIfam" id="TIGR00088">
    <property type="entry name" value="trmD"/>
    <property type="match status" value="1"/>
</dbReference>
<comment type="subcellular location">
    <subcellularLocation>
        <location evidence="2">Cytoplasm</location>
    </subcellularLocation>
</comment>
<feature type="domain" description="tRNA methyltransferase TRMD/TRM10-type" evidence="15">
    <location>
        <begin position="20"/>
        <end position="244"/>
    </location>
</feature>
<dbReference type="InterPro" id="IPR029026">
    <property type="entry name" value="tRNA_m1G_MTases_N"/>
</dbReference>
<evidence type="ECO:0000313" key="16">
    <source>
        <dbReference type="EMBL" id="PJE79563.1"/>
    </source>
</evidence>
<evidence type="ECO:0000256" key="10">
    <source>
        <dbReference type="ARBA" id="ARBA00022691"/>
    </source>
</evidence>
<dbReference type="EMBL" id="NSIT01000061">
    <property type="protein sequence ID" value="PJE79563.1"/>
    <property type="molecule type" value="Genomic_DNA"/>
</dbReference>
<keyword evidence="7" id="KW-0963">Cytoplasm</keyword>
<evidence type="ECO:0000256" key="14">
    <source>
        <dbReference type="ARBA" id="ARBA00047783"/>
    </source>
</evidence>
<keyword evidence="10" id="KW-0949">S-adenosyl-L-methionine</keyword>
<keyword evidence="9 16" id="KW-0808">Transferase</keyword>
<evidence type="ECO:0000256" key="2">
    <source>
        <dbReference type="ARBA" id="ARBA00004496"/>
    </source>
</evidence>
<dbReference type="EC" id="2.1.1.228" evidence="5"/>
<dbReference type="Pfam" id="PF01746">
    <property type="entry name" value="tRNA_m1G_MT"/>
    <property type="match status" value="1"/>
</dbReference>
<comment type="function">
    <text evidence="1">Specifically methylates guanosine-37 in various tRNAs.</text>
</comment>
<dbReference type="PANTHER" id="PTHR46417:SF1">
    <property type="entry name" value="TRNA (GUANINE-N(1)-)-METHYLTRANSFERASE"/>
    <property type="match status" value="1"/>
</dbReference>